<evidence type="ECO:0000313" key="2">
    <source>
        <dbReference type="Proteomes" id="UP001159428"/>
    </source>
</evidence>
<dbReference type="EMBL" id="CALNXJ010000038">
    <property type="protein sequence ID" value="CAH3144022.1"/>
    <property type="molecule type" value="Genomic_DNA"/>
</dbReference>
<name>A0AAU9XCA2_9CNID</name>
<accession>A0AAU9XCA2</accession>
<sequence>MSLENMSEKECSPPKFLRLDDSLSESQCIQAENYVQQVINQVPCHGSWSSSNPVGVTILTNERGCRLRFWGNE</sequence>
<reference evidence="1 2" key="1">
    <citation type="submission" date="2022-05" db="EMBL/GenBank/DDBJ databases">
        <authorList>
            <consortium name="Genoscope - CEA"/>
            <person name="William W."/>
        </authorList>
    </citation>
    <scope>NUCLEOTIDE SEQUENCE [LARGE SCALE GENOMIC DNA]</scope>
</reference>
<gene>
    <name evidence="1" type="ORF">PMEA_00020909</name>
</gene>
<organism evidence="1 2">
    <name type="scientific">Pocillopora meandrina</name>
    <dbReference type="NCBI Taxonomy" id="46732"/>
    <lineage>
        <taxon>Eukaryota</taxon>
        <taxon>Metazoa</taxon>
        <taxon>Cnidaria</taxon>
        <taxon>Anthozoa</taxon>
        <taxon>Hexacorallia</taxon>
        <taxon>Scleractinia</taxon>
        <taxon>Astrocoeniina</taxon>
        <taxon>Pocilloporidae</taxon>
        <taxon>Pocillopora</taxon>
    </lineage>
</organism>
<proteinExistence type="predicted"/>
<evidence type="ECO:0000313" key="1">
    <source>
        <dbReference type="EMBL" id="CAH3144022.1"/>
    </source>
</evidence>
<comment type="caution">
    <text evidence="1">The sequence shown here is derived from an EMBL/GenBank/DDBJ whole genome shotgun (WGS) entry which is preliminary data.</text>
</comment>
<dbReference type="AlphaFoldDB" id="A0AAU9XCA2"/>
<keyword evidence="2" id="KW-1185">Reference proteome</keyword>
<dbReference type="Proteomes" id="UP001159428">
    <property type="component" value="Unassembled WGS sequence"/>
</dbReference>
<protein>
    <submittedName>
        <fullName evidence="1">Uncharacterized protein</fullName>
    </submittedName>
</protein>